<dbReference type="AlphaFoldDB" id="A0A8J4W4U1"/>
<dbReference type="EMBL" id="JRKL02000392">
    <property type="protein sequence ID" value="KAF3971831.1"/>
    <property type="molecule type" value="Genomic_DNA"/>
</dbReference>
<sequence>MGCLDLEISKSVEFDMIEAGDFNVGENERGTNVVFVGAAAPLTTKQKGRFNYNALVSKDPTNLPDLTNLTRADEVQKLILDLGGKQLNNYI</sequence>
<proteinExistence type="predicted"/>
<name>A0A8J4W4U1_9ROSI</name>
<gene>
    <name evidence="1" type="ORF">CMV_004609</name>
</gene>
<reference evidence="1" key="1">
    <citation type="submission" date="2020-03" db="EMBL/GenBank/DDBJ databases">
        <title>Castanea mollissima Vanexum genome sequencing.</title>
        <authorList>
            <person name="Staton M."/>
        </authorList>
    </citation>
    <scope>NUCLEOTIDE SEQUENCE</scope>
    <source>
        <tissue evidence="1">Leaf</tissue>
    </source>
</reference>
<accession>A0A8J4W4U1</accession>
<evidence type="ECO:0000313" key="2">
    <source>
        <dbReference type="Proteomes" id="UP000737018"/>
    </source>
</evidence>
<evidence type="ECO:0000313" key="1">
    <source>
        <dbReference type="EMBL" id="KAF3971831.1"/>
    </source>
</evidence>
<protein>
    <submittedName>
        <fullName evidence="1">Uncharacterized protein</fullName>
    </submittedName>
</protein>
<comment type="caution">
    <text evidence="1">The sequence shown here is derived from an EMBL/GenBank/DDBJ whole genome shotgun (WGS) entry which is preliminary data.</text>
</comment>
<organism evidence="1 2">
    <name type="scientific">Castanea mollissima</name>
    <name type="common">Chinese chestnut</name>
    <dbReference type="NCBI Taxonomy" id="60419"/>
    <lineage>
        <taxon>Eukaryota</taxon>
        <taxon>Viridiplantae</taxon>
        <taxon>Streptophyta</taxon>
        <taxon>Embryophyta</taxon>
        <taxon>Tracheophyta</taxon>
        <taxon>Spermatophyta</taxon>
        <taxon>Magnoliopsida</taxon>
        <taxon>eudicotyledons</taxon>
        <taxon>Gunneridae</taxon>
        <taxon>Pentapetalae</taxon>
        <taxon>rosids</taxon>
        <taxon>fabids</taxon>
        <taxon>Fagales</taxon>
        <taxon>Fagaceae</taxon>
        <taxon>Castanea</taxon>
    </lineage>
</organism>
<keyword evidence="2" id="KW-1185">Reference proteome</keyword>
<dbReference type="Proteomes" id="UP000737018">
    <property type="component" value="Unassembled WGS sequence"/>
</dbReference>